<evidence type="ECO:0000313" key="1">
    <source>
        <dbReference type="EMBL" id="MDA3732109.1"/>
    </source>
</evidence>
<name>A0AA42J134_9FIRM</name>
<protein>
    <recommendedName>
        <fullName evidence="3">DUF3168 domain-containing protein</fullName>
    </recommendedName>
</protein>
<comment type="caution">
    <text evidence="1">The sequence shown here is derived from an EMBL/GenBank/DDBJ whole genome shotgun (WGS) entry which is preliminary data.</text>
</comment>
<accession>A0AA42J134</accession>
<proteinExistence type="predicted"/>
<keyword evidence="2" id="KW-1185">Reference proteome</keyword>
<reference evidence="1" key="1">
    <citation type="journal article" date="2023" name="Int. J. Syst. Evol. Microbiol.">
        <title>&lt;i&gt;Holtiella tumoricola&lt;/i&gt; gen. nov. sp. nov., isolated from a human clinical sample.</title>
        <authorList>
            <person name="Allen-Vercoe E."/>
            <person name="Daigneault M.C."/>
            <person name="Vancuren S.J."/>
            <person name="Cochrane K."/>
            <person name="O'Neal L.L."/>
            <person name="Sankaranarayanan K."/>
            <person name="Lawson P.A."/>
        </authorList>
    </citation>
    <scope>NUCLEOTIDE SEQUENCE</scope>
    <source>
        <strain evidence="1">CC70A</strain>
    </source>
</reference>
<evidence type="ECO:0000313" key="2">
    <source>
        <dbReference type="Proteomes" id="UP001169242"/>
    </source>
</evidence>
<gene>
    <name evidence="1" type="ORF">PBV87_11505</name>
</gene>
<organism evidence="1 2">
    <name type="scientific">Holtiella tumoricola</name>
    <dbReference type="NCBI Taxonomy" id="3018743"/>
    <lineage>
        <taxon>Bacteria</taxon>
        <taxon>Bacillati</taxon>
        <taxon>Bacillota</taxon>
        <taxon>Clostridia</taxon>
        <taxon>Lachnospirales</taxon>
        <taxon>Cellulosilyticaceae</taxon>
        <taxon>Holtiella</taxon>
    </lineage>
</organism>
<dbReference type="AlphaFoldDB" id="A0AA42J134"/>
<dbReference type="RefSeq" id="WP_271012385.1">
    <property type="nucleotide sequence ID" value="NZ_JAQIFT010000045.1"/>
</dbReference>
<dbReference type="EMBL" id="JAQIFT010000045">
    <property type="protein sequence ID" value="MDA3732109.1"/>
    <property type="molecule type" value="Genomic_DNA"/>
</dbReference>
<sequence>MENIYTKVTKALDEKILGCKVKKINRDEDARQSISYLLHPGIPVQYSDDDYMCIEHEIQIDIWSDYELSIHGIIEKVIQLMKENGFELVSIRSDMYERDINIIHKPILFSYLEKLVKERGR</sequence>
<dbReference type="Proteomes" id="UP001169242">
    <property type="component" value="Unassembled WGS sequence"/>
</dbReference>
<evidence type="ECO:0008006" key="3">
    <source>
        <dbReference type="Google" id="ProtNLM"/>
    </source>
</evidence>